<dbReference type="InterPro" id="IPR012677">
    <property type="entry name" value="Nucleotide-bd_a/b_plait_sf"/>
</dbReference>
<dbReference type="SMART" id="SM00360">
    <property type="entry name" value="RRM"/>
    <property type="match status" value="1"/>
</dbReference>
<dbReference type="InterPro" id="IPR000504">
    <property type="entry name" value="RRM_dom"/>
</dbReference>
<evidence type="ECO:0000313" key="4">
    <source>
        <dbReference type="EMBL" id="CAL1398684.1"/>
    </source>
</evidence>
<dbReference type="Proteomes" id="UP001497516">
    <property type="component" value="Chromosome 7"/>
</dbReference>
<evidence type="ECO:0000256" key="1">
    <source>
        <dbReference type="ARBA" id="ARBA00022884"/>
    </source>
</evidence>
<evidence type="ECO:0000256" key="2">
    <source>
        <dbReference type="PROSITE-ProRule" id="PRU00176"/>
    </source>
</evidence>
<evidence type="ECO:0000313" key="5">
    <source>
        <dbReference type="Proteomes" id="UP001497516"/>
    </source>
</evidence>
<reference evidence="4 5" key="1">
    <citation type="submission" date="2024-04" db="EMBL/GenBank/DDBJ databases">
        <authorList>
            <person name="Fracassetti M."/>
        </authorList>
    </citation>
    <scope>NUCLEOTIDE SEQUENCE [LARGE SCALE GENOMIC DNA]</scope>
</reference>
<evidence type="ECO:0000259" key="3">
    <source>
        <dbReference type="PROSITE" id="PS50102"/>
    </source>
</evidence>
<accession>A0AAV2FK52</accession>
<keyword evidence="5" id="KW-1185">Reference proteome</keyword>
<organism evidence="4 5">
    <name type="scientific">Linum trigynum</name>
    <dbReference type="NCBI Taxonomy" id="586398"/>
    <lineage>
        <taxon>Eukaryota</taxon>
        <taxon>Viridiplantae</taxon>
        <taxon>Streptophyta</taxon>
        <taxon>Embryophyta</taxon>
        <taxon>Tracheophyta</taxon>
        <taxon>Spermatophyta</taxon>
        <taxon>Magnoliopsida</taxon>
        <taxon>eudicotyledons</taxon>
        <taxon>Gunneridae</taxon>
        <taxon>Pentapetalae</taxon>
        <taxon>rosids</taxon>
        <taxon>fabids</taxon>
        <taxon>Malpighiales</taxon>
        <taxon>Linaceae</taxon>
        <taxon>Linum</taxon>
    </lineage>
</organism>
<gene>
    <name evidence="4" type="ORF">LTRI10_LOCUS38902</name>
</gene>
<dbReference type="GO" id="GO:0003723">
    <property type="term" value="F:RNA binding"/>
    <property type="evidence" value="ECO:0007669"/>
    <property type="project" value="UniProtKB-UniRule"/>
</dbReference>
<dbReference type="PROSITE" id="PS50102">
    <property type="entry name" value="RRM"/>
    <property type="match status" value="1"/>
</dbReference>
<dbReference type="InterPro" id="IPR035979">
    <property type="entry name" value="RBD_domain_sf"/>
</dbReference>
<dbReference type="SUPFAM" id="SSF54928">
    <property type="entry name" value="RNA-binding domain, RBD"/>
    <property type="match status" value="1"/>
</dbReference>
<dbReference type="Pfam" id="PF00076">
    <property type="entry name" value="RRM_1"/>
    <property type="match status" value="1"/>
</dbReference>
<dbReference type="AlphaFoldDB" id="A0AAV2FK52"/>
<keyword evidence="1 2" id="KW-0694">RNA-binding</keyword>
<feature type="domain" description="RRM" evidence="3">
    <location>
        <begin position="25"/>
        <end position="102"/>
    </location>
</feature>
<protein>
    <recommendedName>
        <fullName evidence="3">RRM domain-containing protein</fullName>
    </recommendedName>
</protein>
<dbReference type="PANTHER" id="PTHR11176">
    <property type="entry name" value="BOULE-RELATED"/>
    <property type="match status" value="1"/>
</dbReference>
<name>A0AAV2FK52_9ROSI</name>
<dbReference type="PANTHER" id="PTHR11176:SF22">
    <property type="entry name" value="RNA-BINDING PROTEIN 38-LIKE ISOFORM X1"/>
    <property type="match status" value="1"/>
</dbReference>
<proteinExistence type="predicted"/>
<dbReference type="EMBL" id="OZ034820">
    <property type="protein sequence ID" value="CAL1398684.1"/>
    <property type="molecule type" value="Genomic_DNA"/>
</dbReference>
<dbReference type="CDD" id="cd12384">
    <property type="entry name" value="RRM_RBM24_RBM38_like"/>
    <property type="match status" value="1"/>
</dbReference>
<sequence>MSQQRQFHHQMSGHYYSNANDTTLTKLFVGGLAWETQRETMRRYFEQFGEIIEAVVITDKNTGRSKGYGFVTFKDPESAMRACQNPSPVIDGRRANCNLASLGATKTRPSIPSQHGGGGGGRFRGAEAGLVAAAPPTAAAAAFQPSSAAASYIPQPSGQYTFPYSAYGYAAATTGYPQETAAALYHHPMSYYGVYGGHHQQHVSPYYAAAAAGGSAGGAAGGMAFHNFYPFYPAQYAQHSSGGGSSGQVHGFGGGAGVQYTPPAQVVQYTPYFPHQQQHYPSSGILSLPVATTTAASPIATTAAVATTVPSATTVAQAASTTASATSTVTTVAAAARPTTTTAAAAASADQNSSPTK</sequence>
<dbReference type="Gene3D" id="3.30.70.330">
    <property type="match status" value="1"/>
</dbReference>